<gene>
    <name evidence="5" type="ORF">FRX31_005714</name>
</gene>
<dbReference type="AlphaFoldDB" id="A0A7J6X804"/>
<dbReference type="Proteomes" id="UP000554482">
    <property type="component" value="Unassembled WGS sequence"/>
</dbReference>
<proteinExistence type="inferred from homology"/>
<keyword evidence="2" id="KW-0645">Protease</keyword>
<evidence type="ECO:0000256" key="2">
    <source>
        <dbReference type="ARBA" id="ARBA00022670"/>
    </source>
</evidence>
<dbReference type="PANTHER" id="PTHR47967">
    <property type="entry name" value="OS07G0603500 PROTEIN-RELATED"/>
    <property type="match status" value="1"/>
</dbReference>
<dbReference type="PROSITE" id="PS51767">
    <property type="entry name" value="PEPTIDASE_A1"/>
    <property type="match status" value="1"/>
</dbReference>
<dbReference type="InterPro" id="IPR032861">
    <property type="entry name" value="TAXi_N"/>
</dbReference>
<dbReference type="Pfam" id="PF14543">
    <property type="entry name" value="TAXi_N"/>
    <property type="match status" value="1"/>
</dbReference>
<feature type="non-terminal residue" evidence="5">
    <location>
        <position position="275"/>
    </location>
</feature>
<organism evidence="5 6">
    <name type="scientific">Thalictrum thalictroides</name>
    <name type="common">Rue-anemone</name>
    <name type="synonym">Anemone thalictroides</name>
    <dbReference type="NCBI Taxonomy" id="46969"/>
    <lineage>
        <taxon>Eukaryota</taxon>
        <taxon>Viridiplantae</taxon>
        <taxon>Streptophyta</taxon>
        <taxon>Embryophyta</taxon>
        <taxon>Tracheophyta</taxon>
        <taxon>Spermatophyta</taxon>
        <taxon>Magnoliopsida</taxon>
        <taxon>Ranunculales</taxon>
        <taxon>Ranunculaceae</taxon>
        <taxon>Thalictroideae</taxon>
        <taxon>Thalictrum</taxon>
    </lineage>
</organism>
<dbReference type="Gene3D" id="2.40.70.10">
    <property type="entry name" value="Acid Proteases"/>
    <property type="match status" value="2"/>
</dbReference>
<dbReference type="GO" id="GO:0008233">
    <property type="term" value="F:peptidase activity"/>
    <property type="evidence" value="ECO:0007669"/>
    <property type="project" value="UniProtKB-KW"/>
</dbReference>
<dbReference type="GO" id="GO:0005576">
    <property type="term" value="C:extracellular region"/>
    <property type="evidence" value="ECO:0007669"/>
    <property type="project" value="TreeGrafter"/>
</dbReference>
<dbReference type="GO" id="GO:0006508">
    <property type="term" value="P:proteolysis"/>
    <property type="evidence" value="ECO:0007669"/>
    <property type="project" value="UniProtKB-KW"/>
</dbReference>
<evidence type="ECO:0000256" key="3">
    <source>
        <dbReference type="ARBA" id="ARBA00022801"/>
    </source>
</evidence>
<reference evidence="5 6" key="1">
    <citation type="submission" date="2020-06" db="EMBL/GenBank/DDBJ databases">
        <title>Transcriptomic and genomic resources for Thalictrum thalictroides and T. hernandezii: Facilitating candidate gene discovery in an emerging model plant lineage.</title>
        <authorList>
            <person name="Arias T."/>
            <person name="Riano-Pachon D.M."/>
            <person name="Di Stilio V.S."/>
        </authorList>
    </citation>
    <scope>NUCLEOTIDE SEQUENCE [LARGE SCALE GENOMIC DNA]</scope>
    <source>
        <strain evidence="6">cv. WT478/WT964</strain>
        <tissue evidence="5">Leaves</tissue>
    </source>
</reference>
<evidence type="ECO:0000313" key="5">
    <source>
        <dbReference type="EMBL" id="KAF5204700.1"/>
    </source>
</evidence>
<protein>
    <submittedName>
        <fullName evidence="5">Aspartic proteinase cdr1</fullName>
    </submittedName>
</protein>
<evidence type="ECO:0000259" key="4">
    <source>
        <dbReference type="PROSITE" id="PS51767"/>
    </source>
</evidence>
<sequence length="275" mass="29902">METKLFSIYIFTLSFIQANNDVNNDISFSVDLIHRDSVESPLYNPLDTHYDRMNKAIQRSISGINRFKPSSSSSKSLSHAQPIVTPDRGEYLMNISIGTPPVVFLGIIDSGSDIIWTQCEPCEYCFNQTIPIFNPNESSTYADGSGTTGNLATETLTMQSSSSRKGSVKLPKIVFGCGHWNNGTFNGNGSGLVGFGGGPGSFVTQLGSKIEGKFSYCLVPWNLNTSSSKMHFGQEAIVSGTGSVSTPMVDMPIKSFYYLTLESISVGDKKLAYKD</sequence>
<dbReference type="InterPro" id="IPR051708">
    <property type="entry name" value="Plant_Aspart_Prot_A1"/>
</dbReference>
<dbReference type="InterPro" id="IPR034161">
    <property type="entry name" value="Pepsin-like_plant"/>
</dbReference>
<name>A0A7J6X804_THATH</name>
<feature type="domain" description="Peptidase A1" evidence="4">
    <location>
        <begin position="91"/>
        <end position="275"/>
    </location>
</feature>
<comment type="similarity">
    <text evidence="1">Belongs to the peptidase A1 family.</text>
</comment>
<accession>A0A7J6X804</accession>
<keyword evidence="3" id="KW-0378">Hydrolase</keyword>
<evidence type="ECO:0000313" key="6">
    <source>
        <dbReference type="Proteomes" id="UP000554482"/>
    </source>
</evidence>
<evidence type="ECO:0000256" key="1">
    <source>
        <dbReference type="ARBA" id="ARBA00007447"/>
    </source>
</evidence>
<dbReference type="InterPro" id="IPR021109">
    <property type="entry name" value="Peptidase_aspartic_dom_sf"/>
</dbReference>
<dbReference type="OrthoDB" id="1722940at2759"/>
<dbReference type="InterPro" id="IPR033121">
    <property type="entry name" value="PEPTIDASE_A1"/>
</dbReference>
<dbReference type="SUPFAM" id="SSF50630">
    <property type="entry name" value="Acid proteases"/>
    <property type="match status" value="1"/>
</dbReference>
<dbReference type="CDD" id="cd05476">
    <property type="entry name" value="pepsin_A_like_plant"/>
    <property type="match status" value="1"/>
</dbReference>
<dbReference type="PANTHER" id="PTHR47967:SF128">
    <property type="entry name" value="ASPARTIC PROTEINASE CDR1-LIKE"/>
    <property type="match status" value="1"/>
</dbReference>
<comment type="caution">
    <text evidence="5">The sequence shown here is derived from an EMBL/GenBank/DDBJ whole genome shotgun (WGS) entry which is preliminary data.</text>
</comment>
<dbReference type="EMBL" id="JABWDY010005107">
    <property type="protein sequence ID" value="KAF5204700.1"/>
    <property type="molecule type" value="Genomic_DNA"/>
</dbReference>
<keyword evidence="6" id="KW-1185">Reference proteome</keyword>